<name>A0ABW4JBX4_9BACL</name>
<dbReference type="RefSeq" id="WP_377940986.1">
    <property type="nucleotide sequence ID" value="NZ_JBHUCX010000008.1"/>
</dbReference>
<keyword evidence="2" id="KW-1185">Reference proteome</keyword>
<dbReference type="EMBL" id="JBHUCX010000008">
    <property type="protein sequence ID" value="MFD1673549.1"/>
    <property type="molecule type" value="Genomic_DNA"/>
</dbReference>
<organism evidence="1 2">
    <name type="scientific">Alicyclobacillus fodiniaquatilis</name>
    <dbReference type="NCBI Taxonomy" id="1661150"/>
    <lineage>
        <taxon>Bacteria</taxon>
        <taxon>Bacillati</taxon>
        <taxon>Bacillota</taxon>
        <taxon>Bacilli</taxon>
        <taxon>Bacillales</taxon>
        <taxon>Alicyclobacillaceae</taxon>
        <taxon>Alicyclobacillus</taxon>
    </lineage>
</organism>
<reference evidence="2" key="1">
    <citation type="journal article" date="2019" name="Int. J. Syst. Evol. Microbiol.">
        <title>The Global Catalogue of Microorganisms (GCM) 10K type strain sequencing project: providing services to taxonomists for standard genome sequencing and annotation.</title>
        <authorList>
            <consortium name="The Broad Institute Genomics Platform"/>
            <consortium name="The Broad Institute Genome Sequencing Center for Infectious Disease"/>
            <person name="Wu L."/>
            <person name="Ma J."/>
        </authorList>
    </citation>
    <scope>NUCLEOTIDE SEQUENCE [LARGE SCALE GENOMIC DNA]</scope>
    <source>
        <strain evidence="2">CGMCC 1.12286</strain>
    </source>
</reference>
<evidence type="ECO:0000313" key="1">
    <source>
        <dbReference type="EMBL" id="MFD1673549.1"/>
    </source>
</evidence>
<sequence>MQHKHWEFDSVCPKCGNTNHVKAPIGEHVVRVHCTHCAHGYDYTHVVREHVEVEDEDTN</sequence>
<dbReference type="Proteomes" id="UP001597079">
    <property type="component" value="Unassembled WGS sequence"/>
</dbReference>
<accession>A0ABW4JBX4</accession>
<evidence type="ECO:0000313" key="2">
    <source>
        <dbReference type="Proteomes" id="UP001597079"/>
    </source>
</evidence>
<comment type="caution">
    <text evidence="1">The sequence shown here is derived from an EMBL/GenBank/DDBJ whole genome shotgun (WGS) entry which is preliminary data.</text>
</comment>
<gene>
    <name evidence="1" type="ORF">ACFSB2_02325</name>
</gene>
<proteinExistence type="predicted"/>
<protein>
    <submittedName>
        <fullName evidence="1">Uncharacterized protein</fullName>
    </submittedName>
</protein>